<evidence type="ECO:0000259" key="19">
    <source>
        <dbReference type="Pfam" id="PF00697"/>
    </source>
</evidence>
<evidence type="ECO:0000256" key="15">
    <source>
        <dbReference type="ARBA" id="ARBA00047683"/>
    </source>
</evidence>
<comment type="pathway">
    <text evidence="5 16">Amino-acid biosynthesis; L-tryptophan biosynthesis; L-tryptophan from chorismate: step 4/5.</text>
</comment>
<dbReference type="Pfam" id="PF00218">
    <property type="entry name" value="IGPS"/>
    <property type="match status" value="1"/>
</dbReference>
<dbReference type="InterPro" id="IPR050472">
    <property type="entry name" value="Anth_synth/Amidotransfase"/>
</dbReference>
<dbReference type="EC" id="5.3.1.24" evidence="16"/>
<comment type="pathway">
    <text evidence="4 16">Amino-acid biosynthesis; L-tryptophan biosynthesis; L-tryptophan from chorismate: step 3/5.</text>
</comment>
<dbReference type="InterPro" id="IPR001240">
    <property type="entry name" value="PRAI_dom"/>
</dbReference>
<dbReference type="InterPro" id="IPR016302">
    <property type="entry name" value="Anthranilate_synth_II"/>
</dbReference>
<dbReference type="GO" id="GO:0005829">
    <property type="term" value="C:cytosol"/>
    <property type="evidence" value="ECO:0007669"/>
    <property type="project" value="TreeGrafter"/>
</dbReference>
<dbReference type="NCBIfam" id="TIGR00566">
    <property type="entry name" value="trpG_papA"/>
    <property type="match status" value="1"/>
</dbReference>
<keyword evidence="9 16" id="KW-0822">Tryptophan biosynthesis</keyword>
<comment type="function">
    <text evidence="3 16">Trifunctional enzyme bearing the Gln amidotransferase (GATase) domain of anthranilate synthase, indole-glycerolphosphate synthase, and phosphoribosylanthranilate isomerase activities.</text>
</comment>
<evidence type="ECO:0000256" key="16">
    <source>
        <dbReference type="PIRNR" id="PIRNR001382"/>
    </source>
</evidence>
<feature type="domain" description="Indole-3-glycerol phosphate synthase" evidence="18">
    <location>
        <begin position="230"/>
        <end position="483"/>
    </location>
</feature>
<sequence length="756" mass="81423">MPSRASTPPPPIPTASNVVMIDNYDSFTWNVYQYLVLEGAKVQVFRNDKITLEELIALNPTQLVVSPGPGHPETDSGISKPAIKHFAGKIPVLGVCMGEQCIFSAFGGTVSYAGEIVHGKTSQIQHDGRGIYKNVPQSIAVTRYHSLAGTAATLPPDLEVTSWTGPNKIIMGVRHKTYTVEGVQYHPESILTEEGRLIIQNFLHMTGGTWAECEAAQAAEPPAQKEPSILDRIYAQRRLDISTQMQLPSQRPSDLQTLYNLGLAPPLISLPARLRQIDTTTALLAEIKRASPSKGDIDLSASAALQARTYALSGAAAISVLTEPTWFKGTLDDLRAARAAVEGMPNRPAILRKEFIFSTYQILEARLAGADTVLLIVKMLNDTELKELYDYSLSLGMEPLVEVNNPAEMARALAIGSKVIGVNNRNLHDFKVDLETTSGLVSMIDPKDVILVALSGISSRADVERYESEGVGAVLVGESLMRAGAKVGDFIAQLLGQAPTAPVKKDTLVKICGTRTVEAAKVAVESGADLVGIILAENTKRTISVPVAKAISDVVHTTGKGGIDTPLQSPVGKSVPHMAHPPQQFRNKAVGYFTHTTRHLLSSPHRALLVGVFRDQPLEYVLSMTRLLDLDIVQLHGHEPLEWATLIPVPVIRRFSPGEQGMFTTGLHAAALIDAGAGGTGQQVEVSGIQEVAKQGQEILLAGGLDEKNVLEVIEEAGDVVAGVDVSSGVETDGRQDLRKIRRFVYRVKGRDLKGL</sequence>
<evidence type="ECO:0000256" key="2">
    <source>
        <dbReference type="ARBA" id="ARBA00001633"/>
    </source>
</evidence>
<dbReference type="SUPFAM" id="SSF52317">
    <property type="entry name" value="Class I glutamine amidotransferase-like"/>
    <property type="match status" value="1"/>
</dbReference>
<dbReference type="InterPro" id="IPR013798">
    <property type="entry name" value="Indole-3-glycerol_P_synth_dom"/>
</dbReference>
<dbReference type="STRING" id="1160509.A0A3N4HBJ9"/>
<comment type="pathway">
    <text evidence="6 16">Amino-acid biosynthesis; L-tryptophan biosynthesis; L-tryptophan from chorismate: step 1/5.</text>
</comment>
<evidence type="ECO:0000313" key="21">
    <source>
        <dbReference type="Proteomes" id="UP000275078"/>
    </source>
</evidence>
<evidence type="ECO:0000256" key="9">
    <source>
        <dbReference type="ARBA" id="ARBA00022822"/>
    </source>
</evidence>
<evidence type="ECO:0000256" key="3">
    <source>
        <dbReference type="ARBA" id="ARBA00003272"/>
    </source>
</evidence>
<dbReference type="PRINTS" id="PR00097">
    <property type="entry name" value="ANTSNTHASEII"/>
</dbReference>
<dbReference type="CDD" id="cd00405">
    <property type="entry name" value="PRAI"/>
    <property type="match status" value="1"/>
</dbReference>
<keyword evidence="7 16" id="KW-0028">Amino-acid biosynthesis</keyword>
<feature type="domain" description="N-(5'phosphoribosyl) anthranilate isomerase (PRAI)" evidence="19">
    <location>
        <begin position="580"/>
        <end position="745"/>
    </location>
</feature>
<dbReference type="InterPro" id="IPR001468">
    <property type="entry name" value="Indole-3-GlycerolPSynthase_CS"/>
</dbReference>
<dbReference type="InterPro" id="IPR006221">
    <property type="entry name" value="TrpG/PapA_dom"/>
</dbReference>
<keyword evidence="10" id="KW-0315">Glutamine amidotransferase</keyword>
<evidence type="ECO:0000256" key="10">
    <source>
        <dbReference type="ARBA" id="ARBA00022962"/>
    </source>
</evidence>
<dbReference type="Gene3D" id="3.40.50.880">
    <property type="match status" value="1"/>
</dbReference>
<protein>
    <recommendedName>
        <fullName evidence="16">Multifunctional tryptophan biosynthesis protein</fullName>
    </recommendedName>
    <domain>
        <recommendedName>
            <fullName evidence="16">Anthranilate synthase component 2</fullName>
            <shortName evidence="16">AS</shortName>
            <ecNumber evidence="16">4.1.3.27</ecNumber>
        </recommendedName>
        <alternativeName>
            <fullName evidence="16">Anthranilate synthase, glutamine amidotransferase component</fullName>
        </alternativeName>
    </domain>
    <domain>
        <recommendedName>
            <fullName evidence="16">Indole-3-glycerol phosphate synthase</fullName>
            <shortName evidence="16">IGPS</shortName>
            <ecNumber evidence="16">4.1.1.48</ecNumber>
        </recommendedName>
    </domain>
    <domain>
        <recommendedName>
            <fullName evidence="16">N-(5'-phosphoribosyl)anthranilate isomerase</fullName>
            <shortName evidence="16">PRAI</shortName>
            <ecNumber evidence="16">5.3.1.24</ecNumber>
        </recommendedName>
    </domain>
</protein>
<dbReference type="CDD" id="cd00331">
    <property type="entry name" value="IGPS"/>
    <property type="match status" value="1"/>
</dbReference>
<accession>A0A3N4HBJ9</accession>
<evidence type="ECO:0000256" key="11">
    <source>
        <dbReference type="ARBA" id="ARBA00023141"/>
    </source>
</evidence>
<evidence type="ECO:0000256" key="4">
    <source>
        <dbReference type="ARBA" id="ARBA00004664"/>
    </source>
</evidence>
<comment type="catalytic activity">
    <reaction evidence="15 16">
        <text>chorismate + L-glutamine = anthranilate + pyruvate + L-glutamate + H(+)</text>
        <dbReference type="Rhea" id="RHEA:21732"/>
        <dbReference type="ChEBI" id="CHEBI:15361"/>
        <dbReference type="ChEBI" id="CHEBI:15378"/>
        <dbReference type="ChEBI" id="CHEBI:16567"/>
        <dbReference type="ChEBI" id="CHEBI:29748"/>
        <dbReference type="ChEBI" id="CHEBI:29985"/>
        <dbReference type="ChEBI" id="CHEBI:58359"/>
        <dbReference type="EC" id="4.1.3.27"/>
    </reaction>
</comment>
<dbReference type="PANTHER" id="PTHR43418:SF4">
    <property type="entry name" value="MULTIFUNCTIONAL TRYPTOPHAN BIOSYNTHESIS PROTEIN"/>
    <property type="match status" value="1"/>
</dbReference>
<proteinExistence type="inferred from homology"/>
<dbReference type="UniPathway" id="UPA00035">
    <property type="reaction ID" value="UER00040"/>
</dbReference>
<keyword evidence="13 16" id="KW-0456">Lyase</keyword>
<dbReference type="Pfam" id="PF00697">
    <property type="entry name" value="PRAI"/>
    <property type="match status" value="1"/>
</dbReference>
<evidence type="ECO:0000256" key="8">
    <source>
        <dbReference type="ARBA" id="ARBA00022793"/>
    </source>
</evidence>
<dbReference type="SUPFAM" id="SSF51366">
    <property type="entry name" value="Ribulose-phoshate binding barrel"/>
    <property type="match status" value="2"/>
</dbReference>
<evidence type="ECO:0000256" key="1">
    <source>
        <dbReference type="ARBA" id="ARBA00001164"/>
    </source>
</evidence>
<dbReference type="PROSITE" id="PS00614">
    <property type="entry name" value="IGPS"/>
    <property type="match status" value="1"/>
</dbReference>
<dbReference type="GO" id="GO:0004425">
    <property type="term" value="F:indole-3-glycerol-phosphate synthase activity"/>
    <property type="evidence" value="ECO:0007669"/>
    <property type="project" value="UniProtKB-UniRule"/>
</dbReference>
<dbReference type="EC" id="4.1.1.48" evidence="16"/>
<dbReference type="EMBL" id="ML119899">
    <property type="protein sequence ID" value="RPA71795.1"/>
    <property type="molecule type" value="Genomic_DNA"/>
</dbReference>
<reference evidence="20 21" key="1">
    <citation type="journal article" date="2018" name="Nat. Ecol. Evol.">
        <title>Pezizomycetes genomes reveal the molecular basis of ectomycorrhizal truffle lifestyle.</title>
        <authorList>
            <person name="Murat C."/>
            <person name="Payen T."/>
            <person name="Noel B."/>
            <person name="Kuo A."/>
            <person name="Morin E."/>
            <person name="Chen J."/>
            <person name="Kohler A."/>
            <person name="Krizsan K."/>
            <person name="Balestrini R."/>
            <person name="Da Silva C."/>
            <person name="Montanini B."/>
            <person name="Hainaut M."/>
            <person name="Levati E."/>
            <person name="Barry K.W."/>
            <person name="Belfiori B."/>
            <person name="Cichocki N."/>
            <person name="Clum A."/>
            <person name="Dockter R.B."/>
            <person name="Fauchery L."/>
            <person name="Guy J."/>
            <person name="Iotti M."/>
            <person name="Le Tacon F."/>
            <person name="Lindquist E.A."/>
            <person name="Lipzen A."/>
            <person name="Malagnac F."/>
            <person name="Mello A."/>
            <person name="Molinier V."/>
            <person name="Miyauchi S."/>
            <person name="Poulain J."/>
            <person name="Riccioni C."/>
            <person name="Rubini A."/>
            <person name="Sitrit Y."/>
            <person name="Splivallo R."/>
            <person name="Traeger S."/>
            <person name="Wang M."/>
            <person name="Zifcakova L."/>
            <person name="Wipf D."/>
            <person name="Zambonelli A."/>
            <person name="Paolocci F."/>
            <person name="Nowrousian M."/>
            <person name="Ottonello S."/>
            <person name="Baldrian P."/>
            <person name="Spatafora J.W."/>
            <person name="Henrissat B."/>
            <person name="Nagy L.G."/>
            <person name="Aury J.M."/>
            <person name="Wincker P."/>
            <person name="Grigoriev I.V."/>
            <person name="Bonfante P."/>
            <person name="Martin F.M."/>
        </authorList>
    </citation>
    <scope>NUCLEOTIDE SEQUENCE [LARGE SCALE GENOMIC DNA]</scope>
    <source>
        <strain evidence="20 21">RN42</strain>
    </source>
</reference>
<dbReference type="GO" id="GO:0000162">
    <property type="term" value="P:L-tryptophan biosynthetic process"/>
    <property type="evidence" value="ECO:0007669"/>
    <property type="project" value="UniProtKB-UniRule"/>
</dbReference>
<evidence type="ECO:0000256" key="7">
    <source>
        <dbReference type="ARBA" id="ARBA00022605"/>
    </source>
</evidence>
<keyword evidence="8 16" id="KW-0210">Decarboxylase</keyword>
<dbReference type="FunFam" id="3.20.20.70:FF:000136">
    <property type="entry name" value="Multifunctional tryptophan biosynthesis protein"/>
    <property type="match status" value="1"/>
</dbReference>
<organism evidence="20 21">
    <name type="scientific">Ascobolus immersus RN42</name>
    <dbReference type="NCBI Taxonomy" id="1160509"/>
    <lineage>
        <taxon>Eukaryota</taxon>
        <taxon>Fungi</taxon>
        <taxon>Dikarya</taxon>
        <taxon>Ascomycota</taxon>
        <taxon>Pezizomycotina</taxon>
        <taxon>Pezizomycetes</taxon>
        <taxon>Pezizales</taxon>
        <taxon>Ascobolaceae</taxon>
        <taxon>Ascobolus</taxon>
    </lineage>
</organism>
<keyword evidence="11 16" id="KW-0057">Aromatic amino acid biosynthesis</keyword>
<keyword evidence="21" id="KW-1185">Reference proteome</keyword>
<evidence type="ECO:0000259" key="17">
    <source>
        <dbReference type="Pfam" id="PF00117"/>
    </source>
</evidence>
<dbReference type="PROSITE" id="PS51273">
    <property type="entry name" value="GATASE_TYPE_1"/>
    <property type="match status" value="1"/>
</dbReference>
<dbReference type="PRINTS" id="PR00096">
    <property type="entry name" value="GATASE"/>
</dbReference>
<comment type="catalytic activity">
    <reaction evidence="2 16">
        <text>1-(2-carboxyphenylamino)-1-deoxy-D-ribulose 5-phosphate + H(+) = (1S,2R)-1-C-(indol-3-yl)glycerol 3-phosphate + CO2 + H2O</text>
        <dbReference type="Rhea" id="RHEA:23476"/>
        <dbReference type="ChEBI" id="CHEBI:15377"/>
        <dbReference type="ChEBI" id="CHEBI:15378"/>
        <dbReference type="ChEBI" id="CHEBI:16526"/>
        <dbReference type="ChEBI" id="CHEBI:58613"/>
        <dbReference type="ChEBI" id="CHEBI:58866"/>
        <dbReference type="EC" id="4.1.1.48"/>
    </reaction>
</comment>
<dbReference type="Proteomes" id="UP000275078">
    <property type="component" value="Unassembled WGS sequence"/>
</dbReference>
<evidence type="ECO:0000313" key="20">
    <source>
        <dbReference type="EMBL" id="RPA71795.1"/>
    </source>
</evidence>
<name>A0A3N4HBJ9_ASCIM</name>
<dbReference type="AlphaFoldDB" id="A0A3N4HBJ9"/>
<dbReference type="InterPro" id="IPR013785">
    <property type="entry name" value="Aldolase_TIM"/>
</dbReference>
<dbReference type="PANTHER" id="PTHR43418">
    <property type="entry name" value="MULTIFUNCTIONAL TRYPTOPHAN BIOSYNTHESIS PROTEIN-RELATED"/>
    <property type="match status" value="1"/>
</dbReference>
<dbReference type="GO" id="GO:0004640">
    <property type="term" value="F:phosphoribosylanthranilate isomerase activity"/>
    <property type="evidence" value="ECO:0007669"/>
    <property type="project" value="UniProtKB-UniRule"/>
</dbReference>
<dbReference type="OrthoDB" id="524799at2759"/>
<keyword evidence="14" id="KW-0511">Multifunctional enzyme</keyword>
<evidence type="ECO:0000256" key="5">
    <source>
        <dbReference type="ARBA" id="ARBA00004696"/>
    </source>
</evidence>
<dbReference type="CDD" id="cd01743">
    <property type="entry name" value="GATase1_Anthranilate_Synthase"/>
    <property type="match status" value="1"/>
</dbReference>
<gene>
    <name evidence="20" type="ORF">BJ508DRAFT_232093</name>
</gene>
<evidence type="ECO:0000256" key="13">
    <source>
        <dbReference type="ARBA" id="ARBA00023239"/>
    </source>
</evidence>
<evidence type="ECO:0000256" key="6">
    <source>
        <dbReference type="ARBA" id="ARBA00004873"/>
    </source>
</evidence>
<evidence type="ECO:0000256" key="12">
    <source>
        <dbReference type="ARBA" id="ARBA00023235"/>
    </source>
</evidence>
<dbReference type="InterPro" id="IPR029062">
    <property type="entry name" value="Class_I_gatase-like"/>
</dbReference>
<dbReference type="InterPro" id="IPR017926">
    <property type="entry name" value="GATASE"/>
</dbReference>
<keyword evidence="12 16" id="KW-0413">Isomerase</keyword>
<dbReference type="PIRSF" id="PIRSF001382">
    <property type="entry name" value="TrpG-trpC-trpF"/>
    <property type="match status" value="1"/>
</dbReference>
<evidence type="ECO:0000259" key="18">
    <source>
        <dbReference type="Pfam" id="PF00218"/>
    </source>
</evidence>
<dbReference type="InterPro" id="IPR011060">
    <property type="entry name" value="RibuloseP-bd_barrel"/>
</dbReference>
<evidence type="ECO:0000256" key="14">
    <source>
        <dbReference type="ARBA" id="ARBA00023268"/>
    </source>
</evidence>
<feature type="domain" description="Glutamine amidotransferase" evidence="17">
    <location>
        <begin position="19"/>
        <end position="204"/>
    </location>
</feature>
<dbReference type="HAMAP" id="MF_00135">
    <property type="entry name" value="PRAI"/>
    <property type="match status" value="1"/>
</dbReference>
<comment type="catalytic activity">
    <reaction evidence="1 16">
        <text>N-(5-phospho-beta-D-ribosyl)anthranilate = 1-(2-carboxyphenylamino)-1-deoxy-D-ribulose 5-phosphate</text>
        <dbReference type="Rhea" id="RHEA:21540"/>
        <dbReference type="ChEBI" id="CHEBI:18277"/>
        <dbReference type="ChEBI" id="CHEBI:58613"/>
        <dbReference type="EC" id="5.3.1.24"/>
    </reaction>
</comment>
<dbReference type="EC" id="4.1.3.27" evidence="16"/>
<dbReference type="FunFam" id="3.40.50.880:FF:000031">
    <property type="entry name" value="Multifunctional tryptophan biosynthesis protein"/>
    <property type="match status" value="1"/>
</dbReference>
<dbReference type="Pfam" id="PF00117">
    <property type="entry name" value="GATase"/>
    <property type="match status" value="1"/>
</dbReference>
<dbReference type="Gene3D" id="3.20.20.70">
    <property type="entry name" value="Aldolase class I"/>
    <property type="match status" value="2"/>
</dbReference>
<dbReference type="GO" id="GO:0004049">
    <property type="term" value="F:anthranilate synthase activity"/>
    <property type="evidence" value="ECO:0007669"/>
    <property type="project" value="UniProtKB-UniRule"/>
</dbReference>